<dbReference type="Proteomes" id="UP001314263">
    <property type="component" value="Unassembled WGS sequence"/>
</dbReference>
<reference evidence="3 4" key="1">
    <citation type="submission" date="2023-10" db="EMBL/GenBank/DDBJ databases">
        <authorList>
            <person name="Maclean D."/>
            <person name="Macfadyen A."/>
        </authorList>
    </citation>
    <scope>NUCLEOTIDE SEQUENCE [LARGE SCALE GENOMIC DNA]</scope>
</reference>
<protein>
    <submittedName>
        <fullName evidence="3">Uncharacterized protein</fullName>
    </submittedName>
</protein>
<accession>A0AAV1HPG3</accession>
<gene>
    <name evidence="3" type="ORF">CVIRNUC_000055</name>
</gene>
<proteinExistence type="predicted"/>
<evidence type="ECO:0000313" key="4">
    <source>
        <dbReference type="Proteomes" id="UP001314263"/>
    </source>
</evidence>
<dbReference type="GO" id="GO:0008194">
    <property type="term" value="F:UDP-glycosyltransferase activity"/>
    <property type="evidence" value="ECO:0007669"/>
    <property type="project" value="InterPro"/>
</dbReference>
<dbReference type="PANTHER" id="PTHR48043:SF145">
    <property type="entry name" value="FI06409P-RELATED"/>
    <property type="match status" value="1"/>
</dbReference>
<dbReference type="PANTHER" id="PTHR48043">
    <property type="entry name" value="EG:EG0003.4 PROTEIN-RELATED"/>
    <property type="match status" value="1"/>
</dbReference>
<name>A0AAV1HPG3_9CHLO</name>
<dbReference type="Pfam" id="PF00201">
    <property type="entry name" value="UDPGT"/>
    <property type="match status" value="1"/>
</dbReference>
<dbReference type="Gene3D" id="3.40.50.2000">
    <property type="entry name" value="Glycogen Phosphorylase B"/>
    <property type="match status" value="1"/>
</dbReference>
<dbReference type="SUPFAM" id="SSF53756">
    <property type="entry name" value="UDP-Glycosyltransferase/glycogen phosphorylase"/>
    <property type="match status" value="1"/>
</dbReference>
<dbReference type="InterPro" id="IPR050271">
    <property type="entry name" value="UDP-glycosyltransferase"/>
</dbReference>
<comment type="caution">
    <text evidence="3">The sequence shown here is derived from an EMBL/GenBank/DDBJ whole genome shotgun (WGS) entry which is preliminary data.</text>
</comment>
<dbReference type="AlphaFoldDB" id="A0AAV1HPG3"/>
<keyword evidence="2" id="KW-0808">Transferase</keyword>
<evidence type="ECO:0000313" key="3">
    <source>
        <dbReference type="EMBL" id="CAK0731881.1"/>
    </source>
</evidence>
<evidence type="ECO:0000256" key="1">
    <source>
        <dbReference type="ARBA" id="ARBA00022676"/>
    </source>
</evidence>
<keyword evidence="4" id="KW-1185">Reference proteome</keyword>
<sequence length="193" mass="21887">MFVVEGHDVSYLVETNSSIVSYKSSPHPDQGTAPKFKSDSRASFPNFIRMYNSMAMNACTSLLENIAVMSKLKEFDPDVMLGESLNPCTALLASVLNKSWVNYWPIALWEPYLSHQWGAMNQLHLPNPLRYLPQMSMRTSTQYMTSWQKLKTWRVTGGTLQMRSASMRGTSQSFTKGMHTTLLTWLRRGSACS</sequence>
<keyword evidence="1" id="KW-0328">Glycosyltransferase</keyword>
<dbReference type="EMBL" id="CAUYUE010000001">
    <property type="protein sequence ID" value="CAK0731881.1"/>
    <property type="molecule type" value="Genomic_DNA"/>
</dbReference>
<dbReference type="InterPro" id="IPR002213">
    <property type="entry name" value="UDP_glucos_trans"/>
</dbReference>
<organism evidence="3 4">
    <name type="scientific">Coccomyxa viridis</name>
    <dbReference type="NCBI Taxonomy" id="1274662"/>
    <lineage>
        <taxon>Eukaryota</taxon>
        <taxon>Viridiplantae</taxon>
        <taxon>Chlorophyta</taxon>
        <taxon>core chlorophytes</taxon>
        <taxon>Trebouxiophyceae</taxon>
        <taxon>Trebouxiophyceae incertae sedis</taxon>
        <taxon>Coccomyxaceae</taxon>
        <taxon>Coccomyxa</taxon>
    </lineage>
</organism>
<evidence type="ECO:0000256" key="2">
    <source>
        <dbReference type="ARBA" id="ARBA00022679"/>
    </source>
</evidence>